<evidence type="ECO:0000313" key="7">
    <source>
        <dbReference type="EMBL" id="MFC0683839.1"/>
    </source>
</evidence>
<dbReference type="InterPro" id="IPR001647">
    <property type="entry name" value="HTH_TetR"/>
</dbReference>
<dbReference type="SUPFAM" id="SSF46689">
    <property type="entry name" value="Homeodomain-like"/>
    <property type="match status" value="1"/>
</dbReference>
<feature type="domain" description="HTH tetR-type" evidence="6">
    <location>
        <begin position="16"/>
        <end position="76"/>
    </location>
</feature>
<dbReference type="Pfam" id="PF13977">
    <property type="entry name" value="TetR_C_6"/>
    <property type="match status" value="1"/>
</dbReference>
<evidence type="ECO:0000256" key="5">
    <source>
        <dbReference type="PROSITE-ProRule" id="PRU00335"/>
    </source>
</evidence>
<evidence type="ECO:0000256" key="1">
    <source>
        <dbReference type="ARBA" id="ARBA00022491"/>
    </source>
</evidence>
<dbReference type="InterPro" id="IPR036271">
    <property type="entry name" value="Tet_transcr_reg_TetR-rel_C_sf"/>
</dbReference>
<dbReference type="SUPFAM" id="SSF48498">
    <property type="entry name" value="Tetracyclin repressor-like, C-terminal domain"/>
    <property type="match status" value="1"/>
</dbReference>
<dbReference type="PANTHER" id="PTHR30055:SF228">
    <property type="entry name" value="TRANSCRIPTIONAL REGULATOR-RELATED"/>
    <property type="match status" value="1"/>
</dbReference>
<dbReference type="InterPro" id="IPR050109">
    <property type="entry name" value="HTH-type_TetR-like_transc_reg"/>
</dbReference>
<dbReference type="EMBL" id="JBHLTM010000016">
    <property type="protein sequence ID" value="MFC0683839.1"/>
    <property type="molecule type" value="Genomic_DNA"/>
</dbReference>
<evidence type="ECO:0000256" key="4">
    <source>
        <dbReference type="ARBA" id="ARBA00023163"/>
    </source>
</evidence>
<sequence length="213" mass="23044">MTKQSHTPAFSRGDPDERRQSLIEATARCLALHGIGGTSVRSICAEAGVSAGLLRHYFGGVADAIAEAYRWTGHRVARALEEAVAAADDSPRARLLAYLVASFRPPIADPQLLATWLAFWAMTPQDPAIGRLHEDIYGEFRGGMDALIRECRPDMADTRLIGVALTALIDGLWLELSLGKAPFTPEEAEGLVETWLDALFGGPAAHQEPDRQA</sequence>
<dbReference type="PROSITE" id="PS50977">
    <property type="entry name" value="HTH_TETR_2"/>
    <property type="match status" value="1"/>
</dbReference>
<keyword evidence="3 5" id="KW-0238">DNA-binding</keyword>
<dbReference type="Gene3D" id="1.10.357.10">
    <property type="entry name" value="Tetracycline Repressor, domain 2"/>
    <property type="match status" value="1"/>
</dbReference>
<dbReference type="Proteomes" id="UP001589858">
    <property type="component" value="Unassembled WGS sequence"/>
</dbReference>
<keyword evidence="1" id="KW-0678">Repressor</keyword>
<evidence type="ECO:0000256" key="3">
    <source>
        <dbReference type="ARBA" id="ARBA00023125"/>
    </source>
</evidence>
<gene>
    <name evidence="7" type="ORF">ACFFF8_04465</name>
</gene>
<keyword evidence="2" id="KW-0805">Transcription regulation</keyword>
<keyword evidence="8" id="KW-1185">Reference proteome</keyword>
<evidence type="ECO:0000313" key="8">
    <source>
        <dbReference type="Proteomes" id="UP001589858"/>
    </source>
</evidence>
<dbReference type="Pfam" id="PF00440">
    <property type="entry name" value="TetR_N"/>
    <property type="match status" value="1"/>
</dbReference>
<reference evidence="7 8" key="1">
    <citation type="submission" date="2024-09" db="EMBL/GenBank/DDBJ databases">
        <authorList>
            <person name="Sun Q."/>
            <person name="Mori K."/>
        </authorList>
    </citation>
    <scope>NUCLEOTIDE SEQUENCE [LARGE SCALE GENOMIC DNA]</scope>
    <source>
        <strain evidence="7 8">CICC 11035S</strain>
    </source>
</reference>
<dbReference type="RefSeq" id="WP_267220196.1">
    <property type="nucleotide sequence ID" value="NZ_JAPCWC010000006.1"/>
</dbReference>
<protein>
    <submittedName>
        <fullName evidence="7">TetR family transcriptional regulator C-terminal domain-containing protein</fullName>
    </submittedName>
</protein>
<organism evidence="7 8">
    <name type="scientific">Novosphingobium clariflavum</name>
    <dbReference type="NCBI Taxonomy" id="2029884"/>
    <lineage>
        <taxon>Bacteria</taxon>
        <taxon>Pseudomonadati</taxon>
        <taxon>Pseudomonadota</taxon>
        <taxon>Alphaproteobacteria</taxon>
        <taxon>Sphingomonadales</taxon>
        <taxon>Sphingomonadaceae</taxon>
        <taxon>Novosphingobium</taxon>
    </lineage>
</organism>
<accession>A0ABV6S3M1</accession>
<name>A0ABV6S3M1_9SPHN</name>
<dbReference type="PANTHER" id="PTHR30055">
    <property type="entry name" value="HTH-TYPE TRANSCRIPTIONAL REGULATOR RUTR"/>
    <property type="match status" value="1"/>
</dbReference>
<dbReference type="InterPro" id="IPR039538">
    <property type="entry name" value="BetI_C"/>
</dbReference>
<keyword evidence="4" id="KW-0804">Transcription</keyword>
<dbReference type="InterPro" id="IPR009057">
    <property type="entry name" value="Homeodomain-like_sf"/>
</dbReference>
<proteinExistence type="predicted"/>
<feature type="DNA-binding region" description="H-T-H motif" evidence="5">
    <location>
        <begin position="39"/>
        <end position="58"/>
    </location>
</feature>
<evidence type="ECO:0000256" key="2">
    <source>
        <dbReference type="ARBA" id="ARBA00023015"/>
    </source>
</evidence>
<evidence type="ECO:0000259" key="6">
    <source>
        <dbReference type="PROSITE" id="PS50977"/>
    </source>
</evidence>
<comment type="caution">
    <text evidence="7">The sequence shown here is derived from an EMBL/GenBank/DDBJ whole genome shotgun (WGS) entry which is preliminary data.</text>
</comment>